<reference evidence="2" key="1">
    <citation type="journal article" date="2014" name="Front. Microbiol.">
        <title>High frequency of phylogenetically diverse reductive dehalogenase-homologous genes in deep subseafloor sedimentary metagenomes.</title>
        <authorList>
            <person name="Kawai M."/>
            <person name="Futagami T."/>
            <person name="Toyoda A."/>
            <person name="Takaki Y."/>
            <person name="Nishi S."/>
            <person name="Hori S."/>
            <person name="Arai W."/>
            <person name="Tsubouchi T."/>
            <person name="Morono Y."/>
            <person name="Uchiyama I."/>
            <person name="Ito T."/>
            <person name="Fujiyama A."/>
            <person name="Inagaki F."/>
            <person name="Takami H."/>
        </authorList>
    </citation>
    <scope>NUCLEOTIDE SEQUENCE</scope>
    <source>
        <strain evidence="2">Expedition CK06-06</strain>
    </source>
</reference>
<comment type="caution">
    <text evidence="2">The sequence shown here is derived from an EMBL/GenBank/DDBJ whole genome shotgun (WGS) entry which is preliminary data.</text>
</comment>
<name>X0WCT6_9ZZZZ</name>
<dbReference type="AlphaFoldDB" id="X0WCT6"/>
<proteinExistence type="predicted"/>
<protein>
    <submittedName>
        <fullName evidence="2">Uncharacterized protein</fullName>
    </submittedName>
</protein>
<dbReference type="GO" id="GO:0006221">
    <property type="term" value="P:pyrimidine nucleotide biosynthetic process"/>
    <property type="evidence" value="ECO:0007669"/>
    <property type="project" value="UniProtKB-KW"/>
</dbReference>
<keyword evidence="1" id="KW-0665">Pyrimidine biosynthesis</keyword>
<dbReference type="InterPro" id="IPR036792">
    <property type="entry name" value="Asp_carbatrfase_reg_C_sf"/>
</dbReference>
<accession>X0WCT6</accession>
<organism evidence="2">
    <name type="scientific">marine sediment metagenome</name>
    <dbReference type="NCBI Taxonomy" id="412755"/>
    <lineage>
        <taxon>unclassified sequences</taxon>
        <taxon>metagenomes</taxon>
        <taxon>ecological metagenomes</taxon>
    </lineage>
</organism>
<dbReference type="EMBL" id="BARS01023344">
    <property type="protein sequence ID" value="GAG10466.1"/>
    <property type="molecule type" value="Genomic_DNA"/>
</dbReference>
<feature type="non-terminal residue" evidence="2">
    <location>
        <position position="1"/>
    </location>
</feature>
<evidence type="ECO:0000256" key="1">
    <source>
        <dbReference type="ARBA" id="ARBA00022975"/>
    </source>
</evidence>
<gene>
    <name evidence="2" type="ORF">S01H1_37178</name>
</gene>
<dbReference type="SUPFAM" id="SSF57825">
    <property type="entry name" value="Aspartate carbamoyltransferase, Regulatory-chain, C-terminal domain"/>
    <property type="match status" value="1"/>
</dbReference>
<sequence length="82" mass="9524">KESISDKVSAKKFEVSSKELNEEKEKVFAKLYICPNKECSASLKENINQRLKKSAEVQCPYCNTKLEEANLKTITYNYKREN</sequence>
<evidence type="ECO:0000313" key="2">
    <source>
        <dbReference type="EMBL" id="GAG10466.1"/>
    </source>
</evidence>